<accession>A0A0F9W3A0</accession>
<organism evidence="1">
    <name type="scientific">marine sediment metagenome</name>
    <dbReference type="NCBI Taxonomy" id="412755"/>
    <lineage>
        <taxon>unclassified sequences</taxon>
        <taxon>metagenomes</taxon>
        <taxon>ecological metagenomes</taxon>
    </lineage>
</organism>
<sequence>MAITDREMTSTTHDDFLPIVWADDTRDAIQFNEVLPKLVNTSYEDELRVGRVLRIPLRANYDTQTKSEGVGNTISFQSVPGTGAFGNVQDVTVNTFEYAAALLNAVVAAQSKYDERQRIAQGIGYALMRGMEVSISALFQSFTQIVGTLGADPDDAVLRRAWQYLADSGVYDNASWVFGPAAVSALFGNNKFTSKDFVDAKSVIETATLPPLYNYPAYSSNLLRAPSTGQTDCTLMHKEAIILIRQIKPTFREQFLIRNLADGIVAYNLYVAAEANWVVETPATNADPTTTDAGGVLIRTG</sequence>
<gene>
    <name evidence="1" type="ORF">LCGC14_0410370</name>
</gene>
<proteinExistence type="predicted"/>
<evidence type="ECO:0008006" key="2">
    <source>
        <dbReference type="Google" id="ProtNLM"/>
    </source>
</evidence>
<evidence type="ECO:0000313" key="1">
    <source>
        <dbReference type="EMBL" id="KKN72533.1"/>
    </source>
</evidence>
<dbReference type="AlphaFoldDB" id="A0A0F9W3A0"/>
<reference evidence="1" key="1">
    <citation type="journal article" date="2015" name="Nature">
        <title>Complex archaea that bridge the gap between prokaryotes and eukaryotes.</title>
        <authorList>
            <person name="Spang A."/>
            <person name="Saw J.H."/>
            <person name="Jorgensen S.L."/>
            <person name="Zaremba-Niedzwiedzka K."/>
            <person name="Martijn J."/>
            <person name="Lind A.E."/>
            <person name="van Eijk R."/>
            <person name="Schleper C."/>
            <person name="Guy L."/>
            <person name="Ettema T.J."/>
        </authorList>
    </citation>
    <scope>NUCLEOTIDE SEQUENCE</scope>
</reference>
<protein>
    <recommendedName>
        <fullName evidence="2">Bacteriophage Mu GpT domain-containing protein</fullName>
    </recommendedName>
</protein>
<comment type="caution">
    <text evidence="1">The sequence shown here is derived from an EMBL/GenBank/DDBJ whole genome shotgun (WGS) entry which is preliminary data.</text>
</comment>
<name>A0A0F9W3A0_9ZZZZ</name>
<dbReference type="EMBL" id="LAZR01000361">
    <property type="protein sequence ID" value="KKN72533.1"/>
    <property type="molecule type" value="Genomic_DNA"/>
</dbReference>